<evidence type="ECO:0000256" key="3">
    <source>
        <dbReference type="ARBA" id="ARBA00023125"/>
    </source>
</evidence>
<dbReference type="InterPro" id="IPR005119">
    <property type="entry name" value="LysR_subst-bd"/>
</dbReference>
<dbReference type="PRINTS" id="PR00039">
    <property type="entry name" value="HTHLYSR"/>
</dbReference>
<dbReference type="Pfam" id="PF00126">
    <property type="entry name" value="HTH_1"/>
    <property type="match status" value="1"/>
</dbReference>
<keyword evidence="4" id="KW-0804">Transcription</keyword>
<keyword evidence="7" id="KW-1185">Reference proteome</keyword>
<dbReference type="AlphaFoldDB" id="A0A8J2YS85"/>
<evidence type="ECO:0000259" key="5">
    <source>
        <dbReference type="PROSITE" id="PS50931"/>
    </source>
</evidence>
<keyword evidence="3" id="KW-0238">DNA-binding</keyword>
<dbReference type="PANTHER" id="PTHR30579">
    <property type="entry name" value="TRANSCRIPTIONAL REGULATOR"/>
    <property type="match status" value="1"/>
</dbReference>
<sequence>MFDPELLRAFAAVADLSSFTRAAERLNSTQSTVSFQIKRLEQQAGRALLARTTRQVTLTPDGETLLGYARGILRLQDAARREFAALDGLAGSVRLGTSEDFASGGLAQALAAFRRSHPRVRLTVEVGMSRNLVQALDNFDLDLVLAKRQANETRGEVLWREPIVWAYGRDQERLDPAAPLPLAFFPEPCVYRQAALDRLRAEDRTYEIVYVSPSFSGVKAAAAAGLAITPLPVSVMTPQLRTVGAEEGAPTLPDGEFVLFHREGDRQDPIVVQLAEALRSVRL</sequence>
<dbReference type="SUPFAM" id="SSF53850">
    <property type="entry name" value="Periplasmic binding protein-like II"/>
    <property type="match status" value="1"/>
</dbReference>
<organism evidence="6 7">
    <name type="scientific">Aliidongia dinghuensis</name>
    <dbReference type="NCBI Taxonomy" id="1867774"/>
    <lineage>
        <taxon>Bacteria</taxon>
        <taxon>Pseudomonadati</taxon>
        <taxon>Pseudomonadota</taxon>
        <taxon>Alphaproteobacteria</taxon>
        <taxon>Rhodospirillales</taxon>
        <taxon>Dongiaceae</taxon>
        <taxon>Aliidongia</taxon>
    </lineage>
</organism>
<comment type="caution">
    <text evidence="6">The sequence shown here is derived from an EMBL/GenBank/DDBJ whole genome shotgun (WGS) entry which is preliminary data.</text>
</comment>
<dbReference type="SUPFAM" id="SSF46785">
    <property type="entry name" value="Winged helix' DNA-binding domain"/>
    <property type="match status" value="1"/>
</dbReference>
<dbReference type="Proteomes" id="UP000646365">
    <property type="component" value="Unassembled WGS sequence"/>
</dbReference>
<dbReference type="Pfam" id="PF03466">
    <property type="entry name" value="LysR_substrate"/>
    <property type="match status" value="1"/>
</dbReference>
<dbReference type="Gene3D" id="3.40.190.10">
    <property type="entry name" value="Periplasmic binding protein-like II"/>
    <property type="match status" value="2"/>
</dbReference>
<accession>A0A8J2YS85</accession>
<feature type="domain" description="HTH lysR-type" evidence="5">
    <location>
        <begin position="2"/>
        <end position="59"/>
    </location>
</feature>
<dbReference type="InterPro" id="IPR000847">
    <property type="entry name" value="LysR_HTH_N"/>
</dbReference>
<proteinExistence type="inferred from homology"/>
<dbReference type="PROSITE" id="PS50931">
    <property type="entry name" value="HTH_LYSR"/>
    <property type="match status" value="1"/>
</dbReference>
<reference evidence="6" key="1">
    <citation type="journal article" date="2014" name="Int. J. Syst. Evol. Microbiol.">
        <title>Complete genome sequence of Corynebacterium casei LMG S-19264T (=DSM 44701T), isolated from a smear-ripened cheese.</title>
        <authorList>
            <consortium name="US DOE Joint Genome Institute (JGI-PGF)"/>
            <person name="Walter F."/>
            <person name="Albersmeier A."/>
            <person name="Kalinowski J."/>
            <person name="Ruckert C."/>
        </authorList>
    </citation>
    <scope>NUCLEOTIDE SEQUENCE</scope>
    <source>
        <strain evidence="6">CGMCC 1.15725</strain>
    </source>
</reference>
<dbReference type="FunFam" id="1.10.10.10:FF:000001">
    <property type="entry name" value="LysR family transcriptional regulator"/>
    <property type="match status" value="1"/>
</dbReference>
<evidence type="ECO:0000313" key="7">
    <source>
        <dbReference type="Proteomes" id="UP000646365"/>
    </source>
</evidence>
<keyword evidence="2" id="KW-0805">Transcription regulation</keyword>
<protein>
    <submittedName>
        <fullName evidence="6">LysR family transcriptional regulator</fullName>
    </submittedName>
</protein>
<comment type="similarity">
    <text evidence="1">Belongs to the LysR transcriptional regulatory family.</text>
</comment>
<evidence type="ECO:0000256" key="4">
    <source>
        <dbReference type="ARBA" id="ARBA00023163"/>
    </source>
</evidence>
<dbReference type="GO" id="GO:0003700">
    <property type="term" value="F:DNA-binding transcription factor activity"/>
    <property type="evidence" value="ECO:0007669"/>
    <property type="project" value="InterPro"/>
</dbReference>
<dbReference type="GO" id="GO:0003677">
    <property type="term" value="F:DNA binding"/>
    <property type="evidence" value="ECO:0007669"/>
    <property type="project" value="UniProtKB-KW"/>
</dbReference>
<dbReference type="InterPro" id="IPR050176">
    <property type="entry name" value="LTTR"/>
</dbReference>
<dbReference type="InterPro" id="IPR036390">
    <property type="entry name" value="WH_DNA-bd_sf"/>
</dbReference>
<dbReference type="EMBL" id="BMJQ01000004">
    <property type="protein sequence ID" value="GGF14468.1"/>
    <property type="molecule type" value="Genomic_DNA"/>
</dbReference>
<evidence type="ECO:0000256" key="2">
    <source>
        <dbReference type="ARBA" id="ARBA00023015"/>
    </source>
</evidence>
<reference evidence="6" key="2">
    <citation type="submission" date="2020-09" db="EMBL/GenBank/DDBJ databases">
        <authorList>
            <person name="Sun Q."/>
            <person name="Zhou Y."/>
        </authorList>
    </citation>
    <scope>NUCLEOTIDE SEQUENCE</scope>
    <source>
        <strain evidence="6">CGMCC 1.15725</strain>
    </source>
</reference>
<dbReference type="PANTHER" id="PTHR30579:SF7">
    <property type="entry name" value="HTH-TYPE TRANSCRIPTIONAL REGULATOR LRHA-RELATED"/>
    <property type="match status" value="1"/>
</dbReference>
<dbReference type="Gene3D" id="1.10.10.10">
    <property type="entry name" value="Winged helix-like DNA-binding domain superfamily/Winged helix DNA-binding domain"/>
    <property type="match status" value="1"/>
</dbReference>
<evidence type="ECO:0000313" key="6">
    <source>
        <dbReference type="EMBL" id="GGF14468.1"/>
    </source>
</evidence>
<dbReference type="InterPro" id="IPR036388">
    <property type="entry name" value="WH-like_DNA-bd_sf"/>
</dbReference>
<name>A0A8J2YS85_9PROT</name>
<gene>
    <name evidence="6" type="ORF">GCM10011611_20350</name>
</gene>
<evidence type="ECO:0000256" key="1">
    <source>
        <dbReference type="ARBA" id="ARBA00009437"/>
    </source>
</evidence>